<organism evidence="1 2">
    <name type="scientific">Achromobacter ruhlandii</name>
    <dbReference type="NCBI Taxonomy" id="72557"/>
    <lineage>
        <taxon>Bacteria</taxon>
        <taxon>Pseudomonadati</taxon>
        <taxon>Pseudomonadota</taxon>
        <taxon>Betaproteobacteria</taxon>
        <taxon>Burkholderiales</taxon>
        <taxon>Alcaligenaceae</taxon>
        <taxon>Achromobacter</taxon>
    </lineage>
</organism>
<sequence>MARTFSMAYKDTPQDFQKRVEATLEAQSLAISAALAFIARYAKHDEALTHIRMQLDGLAQANKQLYPMDERDRFYALEHIGTIFRDAEQMKDVEFPWDSDSEQSK</sequence>
<dbReference type="EMBL" id="CADILJ010000076">
    <property type="protein sequence ID" value="CAB3956920.1"/>
    <property type="molecule type" value="Genomic_DNA"/>
</dbReference>
<gene>
    <name evidence="1" type="ORF">LMG7053_05161</name>
</gene>
<evidence type="ECO:0000313" key="1">
    <source>
        <dbReference type="EMBL" id="CAB3956920.1"/>
    </source>
</evidence>
<dbReference type="Proteomes" id="UP000494161">
    <property type="component" value="Unassembled WGS sequence"/>
</dbReference>
<evidence type="ECO:0000313" key="2">
    <source>
        <dbReference type="Proteomes" id="UP000494161"/>
    </source>
</evidence>
<reference evidence="1 2" key="1">
    <citation type="submission" date="2020-04" db="EMBL/GenBank/DDBJ databases">
        <authorList>
            <person name="De Canck E."/>
        </authorList>
    </citation>
    <scope>NUCLEOTIDE SEQUENCE [LARGE SCALE GENOMIC DNA]</scope>
    <source>
        <strain evidence="1 2">LMG 7053</strain>
    </source>
</reference>
<protein>
    <submittedName>
        <fullName evidence="1">Uncharacterized protein</fullName>
    </submittedName>
</protein>
<accession>A0ABM8M1U0</accession>
<keyword evidence="2" id="KW-1185">Reference proteome</keyword>
<proteinExistence type="predicted"/>
<name>A0ABM8M1U0_9BURK</name>
<comment type="caution">
    <text evidence="1">The sequence shown here is derived from an EMBL/GenBank/DDBJ whole genome shotgun (WGS) entry which is preliminary data.</text>
</comment>